<dbReference type="Gene3D" id="3.30.450.180">
    <property type="match status" value="1"/>
</dbReference>
<dbReference type="Pfam" id="PF17765">
    <property type="entry name" value="MLTR_LBD"/>
    <property type="match status" value="1"/>
</dbReference>
<proteinExistence type="predicted"/>
<evidence type="ECO:0000259" key="1">
    <source>
        <dbReference type="PROSITE" id="PS50943"/>
    </source>
</evidence>
<dbReference type="OrthoDB" id="4336585at2"/>
<sequence>MGTDETAGPRSRTTLEGFLRARRDRVRPEEVGLAGTERRRVPGLRREEVAVLAGVSTDYYTRLEQGRERHPSAQVLDALARALLLDEEAAGHLRRLADARGGRPRGPRRSERVDPHLLRLLGRWADTPAFVLGGTLDLLALNGLARALYSGFASTGNLARMTFLDPAARVFHRDWDRAAASVVAELHKAAGTRPDDPRLGALVGELSLRSTEFRVLWSRHEVRGKGRGTKALHHAAVGDLEVHYQGFTVNGADAGGQQLIVYQAEPGSPSEEALALLGSLHTAYRADEGSERDTGAASGRA</sequence>
<protein>
    <submittedName>
        <fullName evidence="2">Helix-turn-helix domain-containing protein</fullName>
    </submittedName>
</protein>
<dbReference type="AlphaFoldDB" id="A0A1M6V0R6"/>
<organism evidence="2 3">
    <name type="scientific">Nocardiopsis flavescens</name>
    <dbReference type="NCBI Taxonomy" id="758803"/>
    <lineage>
        <taxon>Bacteria</taxon>
        <taxon>Bacillati</taxon>
        <taxon>Actinomycetota</taxon>
        <taxon>Actinomycetes</taxon>
        <taxon>Streptosporangiales</taxon>
        <taxon>Nocardiopsidaceae</taxon>
        <taxon>Nocardiopsis</taxon>
    </lineage>
</organism>
<dbReference type="Pfam" id="PF13560">
    <property type="entry name" value="HTH_31"/>
    <property type="match status" value="1"/>
</dbReference>
<dbReference type="CDD" id="cd00093">
    <property type="entry name" value="HTH_XRE"/>
    <property type="match status" value="1"/>
</dbReference>
<dbReference type="InterPro" id="IPR010982">
    <property type="entry name" value="Lambda_DNA-bd_dom_sf"/>
</dbReference>
<dbReference type="RefSeq" id="WP_073383986.1">
    <property type="nucleotide sequence ID" value="NZ_FQZK01000031.1"/>
</dbReference>
<dbReference type="Proteomes" id="UP000184452">
    <property type="component" value="Unassembled WGS sequence"/>
</dbReference>
<keyword evidence="3" id="KW-1185">Reference proteome</keyword>
<feature type="domain" description="HTH cro/C1-type" evidence="1">
    <location>
        <begin position="43"/>
        <end position="90"/>
    </location>
</feature>
<dbReference type="InterPro" id="IPR001387">
    <property type="entry name" value="Cro/C1-type_HTH"/>
</dbReference>
<evidence type="ECO:0000313" key="2">
    <source>
        <dbReference type="EMBL" id="SHK75107.1"/>
    </source>
</evidence>
<dbReference type="EMBL" id="FQZK01000031">
    <property type="protein sequence ID" value="SHK75107.1"/>
    <property type="molecule type" value="Genomic_DNA"/>
</dbReference>
<dbReference type="SUPFAM" id="SSF47413">
    <property type="entry name" value="lambda repressor-like DNA-binding domains"/>
    <property type="match status" value="1"/>
</dbReference>
<dbReference type="Gene3D" id="1.10.260.40">
    <property type="entry name" value="lambda repressor-like DNA-binding domains"/>
    <property type="match status" value="1"/>
</dbReference>
<accession>A0A1M6V0R6</accession>
<evidence type="ECO:0000313" key="3">
    <source>
        <dbReference type="Proteomes" id="UP000184452"/>
    </source>
</evidence>
<name>A0A1M6V0R6_9ACTN</name>
<dbReference type="STRING" id="758803.SAMN05421803_13110"/>
<gene>
    <name evidence="2" type="ORF">SAMN05421803_13110</name>
</gene>
<dbReference type="SMART" id="SM00530">
    <property type="entry name" value="HTH_XRE"/>
    <property type="match status" value="1"/>
</dbReference>
<dbReference type="PANTHER" id="PTHR35010:SF2">
    <property type="entry name" value="BLL4672 PROTEIN"/>
    <property type="match status" value="1"/>
</dbReference>
<dbReference type="PROSITE" id="PS50943">
    <property type="entry name" value="HTH_CROC1"/>
    <property type="match status" value="1"/>
</dbReference>
<reference evidence="2 3" key="1">
    <citation type="submission" date="2016-11" db="EMBL/GenBank/DDBJ databases">
        <authorList>
            <person name="Jaros S."/>
            <person name="Januszkiewicz K."/>
            <person name="Wedrychowicz H."/>
        </authorList>
    </citation>
    <scope>NUCLEOTIDE SEQUENCE [LARGE SCALE GENOMIC DNA]</scope>
    <source>
        <strain evidence="2 3">CGMCC 4.5723</strain>
    </source>
</reference>
<dbReference type="PANTHER" id="PTHR35010">
    <property type="entry name" value="BLL4672 PROTEIN-RELATED"/>
    <property type="match status" value="1"/>
</dbReference>
<dbReference type="GO" id="GO:0003677">
    <property type="term" value="F:DNA binding"/>
    <property type="evidence" value="ECO:0007669"/>
    <property type="project" value="InterPro"/>
</dbReference>
<dbReference type="InterPro" id="IPR041413">
    <property type="entry name" value="MLTR_LBD"/>
</dbReference>